<protein>
    <recommendedName>
        <fullName evidence="3">PH domain-containing protein</fullName>
    </recommendedName>
</protein>
<reference evidence="1 2" key="1">
    <citation type="submission" date="2017-11" db="EMBL/GenBank/DDBJ databases">
        <title>Comparative genomics of Botrytis spp.</title>
        <authorList>
            <person name="Valero-Jimenez C.A."/>
            <person name="Tapia P."/>
            <person name="Veloso J."/>
            <person name="Silva-Moreno E."/>
            <person name="Staats M."/>
            <person name="Valdes J.H."/>
            <person name="Van Kan J.A.L."/>
        </authorList>
    </citation>
    <scope>NUCLEOTIDE SEQUENCE [LARGE SCALE GENOMIC DNA]</scope>
    <source>
        <strain evidence="1 2">MUCL2830</strain>
    </source>
</reference>
<dbReference type="EMBL" id="PHWZ01000301">
    <property type="protein sequence ID" value="TEY47669.1"/>
    <property type="molecule type" value="Genomic_DNA"/>
</dbReference>
<evidence type="ECO:0000313" key="1">
    <source>
        <dbReference type="EMBL" id="TEY47669.1"/>
    </source>
</evidence>
<dbReference type="STRING" id="38488.A0A4Y8CX28"/>
<accession>A0A4Y8CX28</accession>
<name>A0A4Y8CX28_9HELO</name>
<dbReference type="Proteomes" id="UP000297299">
    <property type="component" value="Unassembled WGS sequence"/>
</dbReference>
<dbReference type="OrthoDB" id="10251136at2759"/>
<evidence type="ECO:0000313" key="2">
    <source>
        <dbReference type="Proteomes" id="UP000297299"/>
    </source>
</evidence>
<organism evidence="1 2">
    <name type="scientific">Botryotinia calthae</name>
    <dbReference type="NCBI Taxonomy" id="38488"/>
    <lineage>
        <taxon>Eukaryota</taxon>
        <taxon>Fungi</taxon>
        <taxon>Dikarya</taxon>
        <taxon>Ascomycota</taxon>
        <taxon>Pezizomycotina</taxon>
        <taxon>Leotiomycetes</taxon>
        <taxon>Helotiales</taxon>
        <taxon>Sclerotiniaceae</taxon>
        <taxon>Botryotinia</taxon>
    </lineage>
</organism>
<dbReference type="AlphaFoldDB" id="A0A4Y8CX28"/>
<comment type="caution">
    <text evidence="1">The sequence shown here is derived from an EMBL/GenBank/DDBJ whole genome shotgun (WGS) entry which is preliminary data.</text>
</comment>
<sequence>MRHKQSSSLQKTYDECYLICSTAVYFEGKGNESEALRSWRSALDQIYYHNAYRVPAGYTPKSETEKA</sequence>
<evidence type="ECO:0008006" key="3">
    <source>
        <dbReference type="Google" id="ProtNLM"/>
    </source>
</evidence>
<keyword evidence="2" id="KW-1185">Reference proteome</keyword>
<gene>
    <name evidence="1" type="ORF">BOTCAL_0302g00170</name>
</gene>
<proteinExistence type="predicted"/>